<evidence type="ECO:0000313" key="2">
    <source>
        <dbReference type="EMBL" id="MBQ0825677.1"/>
    </source>
</evidence>
<comment type="caution">
    <text evidence="2">The sequence shown here is derived from an EMBL/GenBank/DDBJ whole genome shotgun (WGS) entry which is preliminary data.</text>
</comment>
<sequence>MTWRDVDPTTHPFDSDQAPDVVRGVVSSPDSESGRPRGQRSANSIARGLAEHYGSWAFGWYNAVDEHPDSGAIIRSLPTSGLGSGELDQQVKRYTSALLQWRAWLEELASLFAEFAPGPDVDDEETRRLRERAVAPLVTLVVERTGAGETWLGACAQALTWYLESTGMSPAEAEELADEVVDFEFESWVAPDAEVVGRAGQVIGGHGA</sequence>
<dbReference type="Proteomes" id="UP000677875">
    <property type="component" value="Unassembled WGS sequence"/>
</dbReference>
<feature type="region of interest" description="Disordered" evidence="1">
    <location>
        <begin position="1"/>
        <end position="43"/>
    </location>
</feature>
<dbReference type="AlphaFoldDB" id="A0A940XEH5"/>
<gene>
    <name evidence="2" type="ORF">J5Y05_04000</name>
</gene>
<evidence type="ECO:0000256" key="1">
    <source>
        <dbReference type="SAM" id="MobiDB-lite"/>
    </source>
</evidence>
<reference evidence="2" key="1">
    <citation type="submission" date="2021-04" db="EMBL/GenBank/DDBJ databases">
        <title>Genome seq and assembly of Streptomyces sp. RG38.</title>
        <authorList>
            <person name="Chhetri G."/>
        </authorList>
    </citation>
    <scope>NUCLEOTIDE SEQUENCE</scope>
    <source>
        <strain evidence="2">RG38</strain>
    </source>
</reference>
<evidence type="ECO:0000313" key="3">
    <source>
        <dbReference type="Proteomes" id="UP000677875"/>
    </source>
</evidence>
<name>A0A940XEH5_9ACTN</name>
<proteinExistence type="predicted"/>
<dbReference type="EMBL" id="JAGPNL010000001">
    <property type="protein sequence ID" value="MBQ0825677.1"/>
    <property type="molecule type" value="Genomic_DNA"/>
</dbReference>
<dbReference type="RefSeq" id="WP_210868329.1">
    <property type="nucleotide sequence ID" value="NZ_JAGPNL010000001.1"/>
</dbReference>
<accession>A0A940XEH5</accession>
<protein>
    <submittedName>
        <fullName evidence="2">Uncharacterized protein</fullName>
    </submittedName>
</protein>
<keyword evidence="3" id="KW-1185">Reference proteome</keyword>
<organism evidence="2 3">
    <name type="scientific">Streptomyces tagetis</name>
    <dbReference type="NCBI Taxonomy" id="2820809"/>
    <lineage>
        <taxon>Bacteria</taxon>
        <taxon>Bacillati</taxon>
        <taxon>Actinomycetota</taxon>
        <taxon>Actinomycetes</taxon>
        <taxon>Kitasatosporales</taxon>
        <taxon>Streptomycetaceae</taxon>
        <taxon>Streptomyces</taxon>
    </lineage>
</organism>